<dbReference type="GO" id="GO:0030248">
    <property type="term" value="F:cellulose binding"/>
    <property type="evidence" value="ECO:0007669"/>
    <property type="project" value="InterPro"/>
</dbReference>
<dbReference type="GO" id="GO:0005975">
    <property type="term" value="P:carbohydrate metabolic process"/>
    <property type="evidence" value="ECO:0007669"/>
    <property type="project" value="InterPro"/>
</dbReference>
<comment type="similarity">
    <text evidence="1">Belongs to the peptidase S8 family.</text>
</comment>
<dbReference type="Pfam" id="PF06280">
    <property type="entry name" value="fn3_5"/>
    <property type="match status" value="1"/>
</dbReference>
<dbReference type="InterPro" id="IPR010435">
    <property type="entry name" value="C5a/SBT2-like_Fn3"/>
</dbReference>
<sequence>MHSSIDNRALACFAIWSIGSVMAVDLPAYNVDPSSVSVSGLSSGGFMAAQLGVAYSGTFRTGFGVFAGGPFDCARNQQLLKYSMCMNNGNPSIQTPTQNMKTWSGSKIDDVANLKQRKIFMEVGTSDFTVGPNPMNALKTQLSGFSTAANTAFVSRSGQAHTFPTDLDGSGNNACGSSSSPYISNCGYDGAGAVLQWMYGTLQPRTSSAQGTFVNFAQTGKYGSLGMGQTGYLYVPKSCQDGSQVCKLHVALHGCLQTIADIQTKYTVNTGYNQWGDANNILILYPQAVHDSTPRQAWQGLLPNPNGCWDWVGWYGQNADQKGGVQMAAIVNQVNQIVSGFKPGGGTPGTTTTTPPATTFTTSTVAPTTTSNGPKAPLYGQCGGLGWTGPTECAEGVCTAYSPIYAQCLLPLVDIDRFRQRHTGLDQIGVFTIGDCNESMEFAFGLHEGGSLKWDGGDRVVHDVDADFGDTFDISLTQGGGLMQAWEAVHATTRVYPDNLPFNDTDSRVESFDLRITNLGASEVLYTLRNLAATTLFTLRNELKFPFHDPAEFKVAATADITLSKNTFSLGLDPKRLPLWSGWIAVTGSDGKNLTVPYLGLGSDAGFVFPSPPSGPFPGRPNSTTAFDTLAVSTTSIEASFDLAFDTMELRLGLVPVDNQTGSAMPTARVTSIATGSGNGSARVSQVDSFPSLQAKVKLGSALQAAKAPRPACIFRYLERSTS</sequence>
<evidence type="ECO:0000256" key="3">
    <source>
        <dbReference type="SAM" id="SignalP"/>
    </source>
</evidence>
<dbReference type="GO" id="GO:0004252">
    <property type="term" value="F:serine-type endopeptidase activity"/>
    <property type="evidence" value="ECO:0007669"/>
    <property type="project" value="InterPro"/>
</dbReference>
<feature type="signal peptide" evidence="3">
    <location>
        <begin position="1"/>
        <end position="23"/>
    </location>
</feature>
<dbReference type="EMBL" id="JAQHRD010000008">
    <property type="protein sequence ID" value="KAJ6438108.1"/>
    <property type="molecule type" value="Genomic_DNA"/>
</dbReference>
<dbReference type="AlphaFoldDB" id="A0AB34FGI6"/>
<organism evidence="5 6">
    <name type="scientific">Purpureocillium lavendulum</name>
    <dbReference type="NCBI Taxonomy" id="1247861"/>
    <lineage>
        <taxon>Eukaryota</taxon>
        <taxon>Fungi</taxon>
        <taxon>Dikarya</taxon>
        <taxon>Ascomycota</taxon>
        <taxon>Pezizomycotina</taxon>
        <taxon>Sordariomycetes</taxon>
        <taxon>Hypocreomycetidae</taxon>
        <taxon>Hypocreales</taxon>
        <taxon>Ophiocordycipitaceae</taxon>
        <taxon>Purpureocillium</taxon>
    </lineage>
</organism>
<evidence type="ECO:0000259" key="4">
    <source>
        <dbReference type="PROSITE" id="PS51164"/>
    </source>
</evidence>
<comment type="caution">
    <text evidence="5">The sequence shown here is derived from an EMBL/GenBank/DDBJ whole genome shotgun (WGS) entry which is preliminary data.</text>
</comment>
<keyword evidence="2 3" id="KW-0732">Signal</keyword>
<evidence type="ECO:0000313" key="6">
    <source>
        <dbReference type="Proteomes" id="UP001163105"/>
    </source>
</evidence>
<proteinExistence type="inferred from homology"/>
<evidence type="ECO:0000313" key="5">
    <source>
        <dbReference type="EMBL" id="KAJ6438108.1"/>
    </source>
</evidence>
<dbReference type="InterPro" id="IPR035971">
    <property type="entry name" value="CBD_sf"/>
</dbReference>
<dbReference type="PROSITE" id="PS51164">
    <property type="entry name" value="CBM1_2"/>
    <property type="match status" value="1"/>
</dbReference>
<dbReference type="PANTHER" id="PTHR42972">
    <property type="entry name" value="TOL-PAL SYSTEM PROTEIN TOLB"/>
    <property type="match status" value="1"/>
</dbReference>
<name>A0AB34FGI6_9HYPO</name>
<dbReference type="GO" id="GO:0016020">
    <property type="term" value="C:membrane"/>
    <property type="evidence" value="ECO:0007669"/>
    <property type="project" value="InterPro"/>
</dbReference>
<dbReference type="Pfam" id="PF00734">
    <property type="entry name" value="CBM_1"/>
    <property type="match status" value="1"/>
</dbReference>
<dbReference type="Gene3D" id="3.40.50.1820">
    <property type="entry name" value="alpha/beta hydrolase"/>
    <property type="match status" value="2"/>
</dbReference>
<feature type="domain" description="CBM1" evidence="4">
    <location>
        <begin position="374"/>
        <end position="409"/>
    </location>
</feature>
<gene>
    <name evidence="5" type="ORF">O9K51_08697</name>
</gene>
<evidence type="ECO:0000256" key="2">
    <source>
        <dbReference type="ARBA" id="ARBA00022729"/>
    </source>
</evidence>
<accession>A0AB34FGI6</accession>
<dbReference type="PROSITE" id="PS00562">
    <property type="entry name" value="CBM1_1"/>
    <property type="match status" value="1"/>
</dbReference>
<reference evidence="5" key="1">
    <citation type="submission" date="2023-01" db="EMBL/GenBank/DDBJ databases">
        <title>The growth and conidiation of Purpureocillium lavendulum are regulated by nitrogen source and histone H3K14 acetylation.</title>
        <authorList>
            <person name="Tang P."/>
            <person name="Han J."/>
            <person name="Zhang C."/>
            <person name="Tang P."/>
            <person name="Qi F."/>
            <person name="Zhang K."/>
            <person name="Liang L."/>
        </authorList>
    </citation>
    <scope>NUCLEOTIDE SEQUENCE</scope>
    <source>
        <strain evidence="5">YMF1.00683</strain>
    </source>
</reference>
<dbReference type="GO" id="GO:0005576">
    <property type="term" value="C:extracellular region"/>
    <property type="evidence" value="ECO:0007669"/>
    <property type="project" value="InterPro"/>
</dbReference>
<dbReference type="Proteomes" id="UP001163105">
    <property type="component" value="Unassembled WGS sequence"/>
</dbReference>
<dbReference type="SUPFAM" id="SSF53474">
    <property type="entry name" value="alpha/beta-Hydrolases"/>
    <property type="match status" value="1"/>
</dbReference>
<keyword evidence="6" id="KW-1185">Reference proteome</keyword>
<dbReference type="InterPro" id="IPR029058">
    <property type="entry name" value="AB_hydrolase_fold"/>
</dbReference>
<dbReference type="SUPFAM" id="SSF57180">
    <property type="entry name" value="Cellulose-binding domain"/>
    <property type="match status" value="1"/>
</dbReference>
<dbReference type="InterPro" id="IPR000254">
    <property type="entry name" value="CBD"/>
</dbReference>
<dbReference type="SMART" id="SM00236">
    <property type="entry name" value="fCBD"/>
    <property type="match status" value="1"/>
</dbReference>
<dbReference type="PANTHER" id="PTHR42972:SF8">
    <property type="entry name" value="POLYHYDROXYBUTYRATE DEPOLYMERASE"/>
    <property type="match status" value="1"/>
</dbReference>
<feature type="chain" id="PRO_5044240587" evidence="3">
    <location>
        <begin position="24"/>
        <end position="723"/>
    </location>
</feature>
<protein>
    <submittedName>
        <fullName evidence="5">Fungal cellulose binding domain-containingprotein</fullName>
    </submittedName>
</protein>
<evidence type="ECO:0000256" key="1">
    <source>
        <dbReference type="ARBA" id="ARBA00011073"/>
    </source>
</evidence>